<dbReference type="Pfam" id="PF02518">
    <property type="entry name" value="HATPase_c"/>
    <property type="match status" value="1"/>
</dbReference>
<keyword evidence="5" id="KW-0547">Nucleotide-binding</keyword>
<evidence type="ECO:0000256" key="8">
    <source>
        <dbReference type="ARBA" id="ARBA00023012"/>
    </source>
</evidence>
<dbReference type="PANTHER" id="PTHR43065:SF10">
    <property type="entry name" value="PEROXIDE STRESS-ACTIVATED HISTIDINE KINASE MAK3"/>
    <property type="match status" value="1"/>
</dbReference>
<dbReference type="PROSITE" id="PS50109">
    <property type="entry name" value="HIS_KIN"/>
    <property type="match status" value="1"/>
</dbReference>
<evidence type="ECO:0000256" key="5">
    <source>
        <dbReference type="ARBA" id="ARBA00022741"/>
    </source>
</evidence>
<evidence type="ECO:0000313" key="10">
    <source>
        <dbReference type="EMBL" id="KUP07582.1"/>
    </source>
</evidence>
<dbReference type="CDD" id="cd00082">
    <property type="entry name" value="HisKA"/>
    <property type="match status" value="1"/>
</dbReference>
<dbReference type="Gene3D" id="3.30.565.10">
    <property type="entry name" value="Histidine kinase-like ATPase, C-terminal domain"/>
    <property type="match status" value="1"/>
</dbReference>
<keyword evidence="8" id="KW-0902">Two-component regulatory system</keyword>
<feature type="domain" description="Histidine kinase" evidence="9">
    <location>
        <begin position="272"/>
        <end position="475"/>
    </location>
</feature>
<sequence length="480" mass="54711">MLFELQQYIEQKLSIKEGLEQSPFPILLGHRGKFFYGNKQALDLLELNSVSQLIGSDVLQFTQQSSWKDTKNDLIELDTHNRMKDTIRNILTSNGRPLTIHSSIIPISIDSKRIDYVVIKQSEGTVNKRTCFELQNTHFEMLLEHSVDAIALVTNQHLHYINQAGVELLGATSSNDLIGQNILNFFPSTYHKELEERFQSVLNFKNLTEGYERDIIDLNGHSKIVRTIIMPFEIHHQPSFQIIIRDVTKEKLLKDKEIQSEKLLTAGRLAAGIAHELRNPLTAVKGFLQLLQEQSPSLHNYLDIMSVELNKIEQITGQLLSLSNPLAHKYKSLYLSDILHETVGTLRQNDLIYNISIQLEVPLDSSKIYGNVHQLSQMLHQLIKNSIESIRVKGTIVIRLVEYGDECQIQIQDTGCGINQDLHHKIFEPFFTTKDFGTGLGLTIVASIVEEHNGKLSFTSNKKGTTFRITFPKYKNEAVR</sequence>
<gene>
    <name evidence="10" type="ORF">Q75_04945</name>
</gene>
<dbReference type="AlphaFoldDB" id="A0A147KA58"/>
<evidence type="ECO:0000256" key="4">
    <source>
        <dbReference type="ARBA" id="ARBA00022679"/>
    </source>
</evidence>
<dbReference type="SUPFAM" id="SSF55874">
    <property type="entry name" value="ATPase domain of HSP90 chaperone/DNA topoisomerase II/histidine kinase"/>
    <property type="match status" value="1"/>
</dbReference>
<evidence type="ECO:0000256" key="1">
    <source>
        <dbReference type="ARBA" id="ARBA00000085"/>
    </source>
</evidence>
<dbReference type="Gene3D" id="1.10.287.130">
    <property type="match status" value="1"/>
</dbReference>
<evidence type="ECO:0000256" key="7">
    <source>
        <dbReference type="ARBA" id="ARBA00022840"/>
    </source>
</evidence>
<dbReference type="SMART" id="SM00387">
    <property type="entry name" value="HATPase_c"/>
    <property type="match status" value="1"/>
</dbReference>
<evidence type="ECO:0000313" key="11">
    <source>
        <dbReference type="Proteomes" id="UP000074108"/>
    </source>
</evidence>
<dbReference type="GO" id="GO:0005524">
    <property type="term" value="F:ATP binding"/>
    <property type="evidence" value="ECO:0007669"/>
    <property type="project" value="UniProtKB-KW"/>
</dbReference>
<dbReference type="RefSeq" id="WP_059350607.1">
    <property type="nucleotide sequence ID" value="NZ_LDYG01000021.1"/>
</dbReference>
<dbReference type="Gene3D" id="3.30.450.20">
    <property type="entry name" value="PAS domain"/>
    <property type="match status" value="1"/>
</dbReference>
<dbReference type="SMART" id="SM00388">
    <property type="entry name" value="HisKA"/>
    <property type="match status" value="1"/>
</dbReference>
<dbReference type="EMBL" id="LDYG01000021">
    <property type="protein sequence ID" value="KUP07582.1"/>
    <property type="molecule type" value="Genomic_DNA"/>
</dbReference>
<keyword evidence="6" id="KW-0418">Kinase</keyword>
<dbReference type="InterPro" id="IPR035965">
    <property type="entry name" value="PAS-like_dom_sf"/>
</dbReference>
<keyword evidence="11" id="KW-1185">Reference proteome</keyword>
<reference evidence="10 11" key="1">
    <citation type="journal article" date="2016" name="Front. Microbiol.">
        <title>Microevolution Analysis of Bacillus coahuilensis Unveils Differences in Phosphorus Acquisition Strategies and Their Regulation.</title>
        <authorList>
            <person name="Gomez-Lunar Z."/>
            <person name="Hernandez-Gonzalez I."/>
            <person name="Rodriguez-Torres M.D."/>
            <person name="Souza V."/>
            <person name="Olmedo-Alvarez G."/>
        </authorList>
    </citation>
    <scope>NUCLEOTIDE SEQUENCE [LARGE SCALE GENOMIC DNA]</scope>
    <source>
        <strain evidence="11">p1.1.43</strain>
    </source>
</reference>
<dbReference type="STRING" id="1150625.Q75_04945"/>
<dbReference type="SUPFAM" id="SSF55785">
    <property type="entry name" value="PYP-like sensor domain (PAS domain)"/>
    <property type="match status" value="1"/>
</dbReference>
<dbReference type="InterPro" id="IPR036890">
    <property type="entry name" value="HATPase_C_sf"/>
</dbReference>
<evidence type="ECO:0000256" key="2">
    <source>
        <dbReference type="ARBA" id="ARBA00012438"/>
    </source>
</evidence>
<dbReference type="InterPro" id="IPR000014">
    <property type="entry name" value="PAS"/>
</dbReference>
<dbReference type="SUPFAM" id="SSF47384">
    <property type="entry name" value="Homodimeric domain of signal transducing histidine kinase"/>
    <property type="match status" value="1"/>
</dbReference>
<comment type="caution">
    <text evidence="10">The sequence shown here is derived from an EMBL/GenBank/DDBJ whole genome shotgun (WGS) entry which is preliminary data.</text>
</comment>
<dbReference type="PANTHER" id="PTHR43065">
    <property type="entry name" value="SENSOR HISTIDINE KINASE"/>
    <property type="match status" value="1"/>
</dbReference>
<dbReference type="PATRIC" id="fig|1150625.3.peg.1037"/>
<protein>
    <recommendedName>
        <fullName evidence="2">histidine kinase</fullName>
        <ecNumber evidence="2">2.7.13.3</ecNumber>
    </recommendedName>
</protein>
<evidence type="ECO:0000259" key="9">
    <source>
        <dbReference type="PROSITE" id="PS50109"/>
    </source>
</evidence>
<dbReference type="InterPro" id="IPR003594">
    <property type="entry name" value="HATPase_dom"/>
</dbReference>
<dbReference type="SMART" id="SM00091">
    <property type="entry name" value="PAS"/>
    <property type="match status" value="1"/>
</dbReference>
<dbReference type="InterPro" id="IPR003661">
    <property type="entry name" value="HisK_dim/P_dom"/>
</dbReference>
<dbReference type="GO" id="GO:0000155">
    <property type="term" value="F:phosphorelay sensor kinase activity"/>
    <property type="evidence" value="ECO:0007669"/>
    <property type="project" value="InterPro"/>
</dbReference>
<accession>A0A147KA58</accession>
<proteinExistence type="predicted"/>
<name>A0A147KA58_9BACI</name>
<dbReference type="InterPro" id="IPR004358">
    <property type="entry name" value="Sig_transdc_His_kin-like_C"/>
</dbReference>
<dbReference type="Proteomes" id="UP000074108">
    <property type="component" value="Unassembled WGS sequence"/>
</dbReference>
<comment type="catalytic activity">
    <reaction evidence="1">
        <text>ATP + protein L-histidine = ADP + protein N-phospho-L-histidine.</text>
        <dbReference type="EC" id="2.7.13.3"/>
    </reaction>
</comment>
<keyword evidence="3" id="KW-0597">Phosphoprotein</keyword>
<dbReference type="Pfam" id="PF13426">
    <property type="entry name" value="PAS_9"/>
    <property type="match status" value="2"/>
</dbReference>
<dbReference type="NCBIfam" id="TIGR00229">
    <property type="entry name" value="sensory_box"/>
    <property type="match status" value="1"/>
</dbReference>
<dbReference type="InterPro" id="IPR036097">
    <property type="entry name" value="HisK_dim/P_sf"/>
</dbReference>
<evidence type="ECO:0000256" key="3">
    <source>
        <dbReference type="ARBA" id="ARBA00022553"/>
    </source>
</evidence>
<keyword evidence="7" id="KW-0067">ATP-binding</keyword>
<dbReference type="OrthoDB" id="9815750at2"/>
<dbReference type="CDD" id="cd00130">
    <property type="entry name" value="PAS"/>
    <property type="match status" value="1"/>
</dbReference>
<keyword evidence="4" id="KW-0808">Transferase</keyword>
<dbReference type="EC" id="2.7.13.3" evidence="2"/>
<evidence type="ECO:0000256" key="6">
    <source>
        <dbReference type="ARBA" id="ARBA00022777"/>
    </source>
</evidence>
<dbReference type="Pfam" id="PF00512">
    <property type="entry name" value="HisKA"/>
    <property type="match status" value="1"/>
</dbReference>
<dbReference type="InterPro" id="IPR005467">
    <property type="entry name" value="His_kinase_dom"/>
</dbReference>
<organism evidence="10 11">
    <name type="scientific">Bacillus coahuilensis p1.1.43</name>
    <dbReference type="NCBI Taxonomy" id="1150625"/>
    <lineage>
        <taxon>Bacteria</taxon>
        <taxon>Bacillati</taxon>
        <taxon>Bacillota</taxon>
        <taxon>Bacilli</taxon>
        <taxon>Bacillales</taxon>
        <taxon>Bacillaceae</taxon>
        <taxon>Bacillus</taxon>
    </lineage>
</organism>
<dbReference type="PRINTS" id="PR00344">
    <property type="entry name" value="BCTRLSENSOR"/>
</dbReference>